<evidence type="ECO:0000256" key="1">
    <source>
        <dbReference type="SAM" id="SignalP"/>
    </source>
</evidence>
<dbReference type="SUPFAM" id="SSF50199">
    <property type="entry name" value="Staphylococcal nuclease"/>
    <property type="match status" value="1"/>
</dbReference>
<gene>
    <name evidence="3" type="ORF">DN820_07525</name>
</gene>
<dbReference type="GO" id="GO:0004518">
    <property type="term" value="F:nuclease activity"/>
    <property type="evidence" value="ECO:0007669"/>
    <property type="project" value="InterPro"/>
</dbReference>
<dbReference type="SMART" id="SM00318">
    <property type="entry name" value="SNc"/>
    <property type="match status" value="1"/>
</dbReference>
<feature type="signal peptide" evidence="1">
    <location>
        <begin position="1"/>
        <end position="20"/>
    </location>
</feature>
<protein>
    <submittedName>
        <fullName evidence="3">Thermonuclease family protein</fullName>
    </submittedName>
</protein>
<name>A0A5R9QG84_9GAMM</name>
<dbReference type="AlphaFoldDB" id="A0A5R9QG84"/>
<feature type="chain" id="PRO_5024358418" evidence="1">
    <location>
        <begin position="21"/>
        <end position="255"/>
    </location>
</feature>
<evidence type="ECO:0000313" key="3">
    <source>
        <dbReference type="EMBL" id="TLX64209.1"/>
    </source>
</evidence>
<proteinExistence type="predicted"/>
<accession>A0A5R9QG84</accession>
<keyword evidence="4" id="KW-1185">Reference proteome</keyword>
<dbReference type="InterPro" id="IPR002071">
    <property type="entry name" value="Thermonucl_AS"/>
</dbReference>
<evidence type="ECO:0000259" key="2">
    <source>
        <dbReference type="PROSITE" id="PS50830"/>
    </source>
</evidence>
<dbReference type="InterPro" id="IPR035437">
    <property type="entry name" value="SNase_OB-fold_sf"/>
</dbReference>
<dbReference type="EMBL" id="QLAG01000007">
    <property type="protein sequence ID" value="TLX64209.1"/>
    <property type="molecule type" value="Genomic_DNA"/>
</dbReference>
<dbReference type="InterPro" id="IPR016071">
    <property type="entry name" value="Staphylococal_nuclease_OB-fold"/>
</dbReference>
<dbReference type="GO" id="GO:0003676">
    <property type="term" value="F:nucleic acid binding"/>
    <property type="evidence" value="ECO:0007669"/>
    <property type="project" value="InterPro"/>
</dbReference>
<dbReference type="RefSeq" id="WP_138411357.1">
    <property type="nucleotide sequence ID" value="NZ_QLAG01000007.1"/>
</dbReference>
<sequence length="255" mass="27445">MKKAPLVGAFFVCLSSAVQASCPAPGPLPQVEVARVVDGDTLRLADGRSVRLIGLNTPELGGGGRAEEPFAVLARRELEARVRASGGRVGLQVGAEAKDRYGRTLAHVYDSAGGNLEAALLGEGLGYFVAQAPNVELWQCHQAAERQAREAGRNLWRKPSVLAPDALAQAGFALIEARVERVERNRGGVWLELEGPAVLHIAMRHLDSFDSAALDALAGRRVQARGWVIERRGVRAGQARWMLPITHPSMLEARD</sequence>
<dbReference type="PROSITE" id="PS50830">
    <property type="entry name" value="TNASE_3"/>
    <property type="match status" value="1"/>
</dbReference>
<dbReference type="Pfam" id="PF00565">
    <property type="entry name" value="SNase"/>
    <property type="match status" value="1"/>
</dbReference>
<dbReference type="Proteomes" id="UP000306753">
    <property type="component" value="Unassembled WGS sequence"/>
</dbReference>
<comment type="caution">
    <text evidence="3">The sequence shown here is derived from an EMBL/GenBank/DDBJ whole genome shotgun (WGS) entry which is preliminary data.</text>
</comment>
<dbReference type="PROSITE" id="PS01284">
    <property type="entry name" value="TNASE_2"/>
    <property type="match status" value="1"/>
</dbReference>
<dbReference type="Gene3D" id="2.40.50.90">
    <property type="match status" value="1"/>
</dbReference>
<evidence type="ECO:0000313" key="4">
    <source>
        <dbReference type="Proteomes" id="UP000306753"/>
    </source>
</evidence>
<organism evidence="3 4">
    <name type="scientific">Stutzerimonas nosocomialis</name>
    <dbReference type="NCBI Taxonomy" id="1056496"/>
    <lineage>
        <taxon>Bacteria</taxon>
        <taxon>Pseudomonadati</taxon>
        <taxon>Pseudomonadota</taxon>
        <taxon>Gammaproteobacteria</taxon>
        <taxon>Pseudomonadales</taxon>
        <taxon>Pseudomonadaceae</taxon>
        <taxon>Stutzerimonas</taxon>
    </lineage>
</organism>
<keyword evidence="1" id="KW-0732">Signal</keyword>
<feature type="domain" description="TNase-like" evidence="2">
    <location>
        <begin position="27"/>
        <end position="158"/>
    </location>
</feature>
<reference evidence="3 4" key="1">
    <citation type="journal article" date="2017" name="Eur. J. Clin. Microbiol. Infect. Dis.">
        <title>Uncommonly isolated clinical Pseudomonas: identification and phylogenetic assignation.</title>
        <authorList>
            <person name="Mulet M."/>
            <person name="Gomila M."/>
            <person name="Ramirez A."/>
            <person name="Cardew S."/>
            <person name="Moore E.R."/>
            <person name="Lalucat J."/>
            <person name="Garcia-Valdes E."/>
        </authorList>
    </citation>
    <scope>NUCLEOTIDE SEQUENCE [LARGE SCALE GENOMIC DNA]</scope>
    <source>
        <strain evidence="3 4">SD129</strain>
    </source>
</reference>